<sequence>MFLPSRTHHLGRRMIVSNASSWTAAAVRYSENGDPEKVLELTEESVSGDLGEGNVALKLLAAPVNPADINTIQGVYGIKPPLPATPGGEGLAEVLDVGTHVRNVQKGDRVIFSAPMLGTWRTYTTASATQVLKISKEIPLIAGATITINPPTAFRMLYDFVGLRKNDVIVQNAANSAVGQAVIQIAAANNWRTVNIIRDRPNKADTVQFLSSLGATHVITDADFKRKEVLQSLPKAQLGLNAVSGKAVADMVKLMNDRSTLVTYGGMSKQPLLIPTTALIFKDIICCGFWVSRWNDENSTEERIEMLDSLTSLIKDGKLKPPQVEPVLLKDFKQAIQRSQEGFSNRKQLLVMDEQIMTTVQQEIEANR</sequence>
<evidence type="ECO:0000256" key="14">
    <source>
        <dbReference type="ARBA" id="ARBA00048843"/>
    </source>
</evidence>
<dbReference type="SMART" id="SM00829">
    <property type="entry name" value="PKS_ER"/>
    <property type="match status" value="1"/>
</dbReference>
<dbReference type="EC" id="1.3.1.104" evidence="11"/>
<keyword evidence="7" id="KW-0560">Oxidoreductase</keyword>
<dbReference type="SUPFAM" id="SSF51735">
    <property type="entry name" value="NAD(P)-binding Rossmann-fold domains"/>
    <property type="match status" value="1"/>
</dbReference>
<comment type="similarity">
    <text evidence="2">Belongs to the zinc-containing alcohol dehydrogenase family. Quinone oxidoreductase subfamily.</text>
</comment>
<evidence type="ECO:0000256" key="9">
    <source>
        <dbReference type="ARBA" id="ARBA00023128"/>
    </source>
</evidence>
<proteinExistence type="inferred from homology"/>
<dbReference type="Pfam" id="PF00107">
    <property type="entry name" value="ADH_zinc_N"/>
    <property type="match status" value="1"/>
</dbReference>
<evidence type="ECO:0000313" key="16">
    <source>
        <dbReference type="EMBL" id="GAV05499.1"/>
    </source>
</evidence>
<dbReference type="OrthoDB" id="7482721at2759"/>
<dbReference type="EMBL" id="BDGG01000012">
    <property type="protein sequence ID" value="GAV05499.1"/>
    <property type="molecule type" value="Genomic_DNA"/>
</dbReference>
<evidence type="ECO:0000256" key="2">
    <source>
        <dbReference type="ARBA" id="ARBA00010371"/>
    </source>
</evidence>
<dbReference type="InterPro" id="IPR013154">
    <property type="entry name" value="ADH-like_N"/>
</dbReference>
<keyword evidence="4" id="KW-0276">Fatty acid metabolism</keyword>
<dbReference type="FunFam" id="3.40.50.720:FF:000112">
    <property type="entry name" value="Enoyl-[acyl-carrier-protein] reductase 1, mitochondrial"/>
    <property type="match status" value="1"/>
</dbReference>
<dbReference type="GO" id="GO:0005739">
    <property type="term" value="C:mitochondrion"/>
    <property type="evidence" value="ECO:0007669"/>
    <property type="project" value="UniProtKB-SubCell"/>
</dbReference>
<evidence type="ECO:0000256" key="13">
    <source>
        <dbReference type="ARBA" id="ARBA00042123"/>
    </source>
</evidence>
<feature type="domain" description="Enoyl reductase (ER)" evidence="15">
    <location>
        <begin position="33"/>
        <end position="352"/>
    </location>
</feature>
<evidence type="ECO:0000259" key="15">
    <source>
        <dbReference type="SMART" id="SM00829"/>
    </source>
</evidence>
<dbReference type="SUPFAM" id="SSF50129">
    <property type="entry name" value="GroES-like"/>
    <property type="match status" value="1"/>
</dbReference>
<evidence type="ECO:0000256" key="10">
    <source>
        <dbReference type="ARBA" id="ARBA00023160"/>
    </source>
</evidence>
<evidence type="ECO:0000256" key="11">
    <source>
        <dbReference type="ARBA" id="ARBA00038963"/>
    </source>
</evidence>
<dbReference type="Gene3D" id="3.90.180.10">
    <property type="entry name" value="Medium-chain alcohol dehydrogenases, catalytic domain"/>
    <property type="match status" value="1"/>
</dbReference>
<dbReference type="InterPro" id="IPR011032">
    <property type="entry name" value="GroES-like_sf"/>
</dbReference>
<comment type="catalytic activity">
    <reaction evidence="14">
        <text>a 2,3-saturated acyl-[ACP] + NADP(+) = a (2E)-enoyl-[ACP] + NADPH + H(+)</text>
        <dbReference type="Rhea" id="RHEA:22564"/>
        <dbReference type="Rhea" id="RHEA-COMP:9925"/>
        <dbReference type="Rhea" id="RHEA-COMP:9926"/>
        <dbReference type="ChEBI" id="CHEBI:15378"/>
        <dbReference type="ChEBI" id="CHEBI:57783"/>
        <dbReference type="ChEBI" id="CHEBI:58349"/>
        <dbReference type="ChEBI" id="CHEBI:78784"/>
        <dbReference type="ChEBI" id="CHEBI:78785"/>
        <dbReference type="EC" id="1.3.1.104"/>
    </reaction>
</comment>
<gene>
    <name evidence="16" type="primary">RvY_15623</name>
    <name evidence="16" type="synonym">RvY_15623.1</name>
    <name evidence="16" type="ORF">RvY_15623-1</name>
</gene>
<dbReference type="STRING" id="947166.A0A1D1W3G6"/>
<organism evidence="16 17">
    <name type="scientific">Ramazzottius varieornatus</name>
    <name type="common">Water bear</name>
    <name type="synonym">Tardigrade</name>
    <dbReference type="NCBI Taxonomy" id="947166"/>
    <lineage>
        <taxon>Eukaryota</taxon>
        <taxon>Metazoa</taxon>
        <taxon>Ecdysozoa</taxon>
        <taxon>Tardigrada</taxon>
        <taxon>Eutardigrada</taxon>
        <taxon>Parachela</taxon>
        <taxon>Hypsibioidea</taxon>
        <taxon>Ramazzottiidae</taxon>
        <taxon>Ramazzottius</taxon>
    </lineage>
</organism>
<keyword evidence="6" id="KW-0809">Transit peptide</keyword>
<keyword evidence="8" id="KW-0443">Lipid metabolism</keyword>
<comment type="subcellular location">
    <subcellularLocation>
        <location evidence="1">Mitochondrion</location>
    </subcellularLocation>
</comment>
<reference evidence="16 17" key="1">
    <citation type="journal article" date="2016" name="Nat. Commun.">
        <title>Extremotolerant tardigrade genome and improved radiotolerance of human cultured cells by tardigrade-unique protein.</title>
        <authorList>
            <person name="Hashimoto T."/>
            <person name="Horikawa D.D."/>
            <person name="Saito Y."/>
            <person name="Kuwahara H."/>
            <person name="Kozuka-Hata H."/>
            <person name="Shin-I T."/>
            <person name="Minakuchi Y."/>
            <person name="Ohishi K."/>
            <person name="Motoyama A."/>
            <person name="Aizu T."/>
            <person name="Enomoto A."/>
            <person name="Kondo K."/>
            <person name="Tanaka S."/>
            <person name="Hara Y."/>
            <person name="Koshikawa S."/>
            <person name="Sagara H."/>
            <person name="Miura T."/>
            <person name="Yokobori S."/>
            <person name="Miyagawa K."/>
            <person name="Suzuki Y."/>
            <person name="Kubo T."/>
            <person name="Oyama M."/>
            <person name="Kohara Y."/>
            <person name="Fujiyama A."/>
            <person name="Arakawa K."/>
            <person name="Katayama T."/>
            <person name="Toyoda A."/>
            <person name="Kunieda T."/>
        </authorList>
    </citation>
    <scope>NUCLEOTIDE SEQUENCE [LARGE SCALE GENOMIC DNA]</scope>
    <source>
        <strain evidence="16 17">YOKOZUNA-1</strain>
    </source>
</reference>
<dbReference type="CDD" id="cd08290">
    <property type="entry name" value="ETR"/>
    <property type="match status" value="1"/>
</dbReference>
<evidence type="ECO:0000256" key="3">
    <source>
        <dbReference type="ARBA" id="ARBA00022516"/>
    </source>
</evidence>
<evidence type="ECO:0000256" key="7">
    <source>
        <dbReference type="ARBA" id="ARBA00023002"/>
    </source>
</evidence>
<dbReference type="Proteomes" id="UP000186922">
    <property type="component" value="Unassembled WGS sequence"/>
</dbReference>
<accession>A0A1D1W3G6</accession>
<dbReference type="InterPro" id="IPR020843">
    <property type="entry name" value="ER"/>
</dbReference>
<dbReference type="GO" id="GO:0006633">
    <property type="term" value="P:fatty acid biosynthetic process"/>
    <property type="evidence" value="ECO:0007669"/>
    <property type="project" value="UniProtKB-KW"/>
</dbReference>
<keyword evidence="9" id="KW-0496">Mitochondrion</keyword>
<comment type="caution">
    <text evidence="16">The sequence shown here is derived from an EMBL/GenBank/DDBJ whole genome shotgun (WGS) entry which is preliminary data.</text>
</comment>
<dbReference type="PANTHER" id="PTHR43981">
    <property type="entry name" value="ENOYL-[ACYL-CARRIER-PROTEIN] REDUCTASE, MITOCHONDRIAL"/>
    <property type="match status" value="1"/>
</dbReference>
<keyword evidence="10" id="KW-0275">Fatty acid biosynthesis</keyword>
<evidence type="ECO:0000313" key="17">
    <source>
        <dbReference type="Proteomes" id="UP000186922"/>
    </source>
</evidence>
<evidence type="ECO:0000256" key="12">
    <source>
        <dbReference type="ARBA" id="ARBA00041058"/>
    </source>
</evidence>
<dbReference type="Pfam" id="PF08240">
    <property type="entry name" value="ADH_N"/>
    <property type="match status" value="1"/>
</dbReference>
<keyword evidence="17" id="KW-1185">Reference proteome</keyword>
<evidence type="ECO:0000256" key="5">
    <source>
        <dbReference type="ARBA" id="ARBA00022857"/>
    </source>
</evidence>
<dbReference type="PANTHER" id="PTHR43981:SF2">
    <property type="entry name" value="ENOYL-[ACYL-CARRIER-PROTEIN] REDUCTASE, MITOCHONDRIAL"/>
    <property type="match status" value="1"/>
</dbReference>
<dbReference type="InterPro" id="IPR051034">
    <property type="entry name" value="Mito_Enoyl-ACP_Reductase"/>
</dbReference>
<dbReference type="InterPro" id="IPR013149">
    <property type="entry name" value="ADH-like_C"/>
</dbReference>
<evidence type="ECO:0000256" key="1">
    <source>
        <dbReference type="ARBA" id="ARBA00004173"/>
    </source>
</evidence>
<keyword evidence="5" id="KW-0521">NADP</keyword>
<keyword evidence="3" id="KW-0444">Lipid biosynthesis</keyword>
<dbReference type="GO" id="GO:0141148">
    <property type="term" value="F:enoyl-[acyl-carrier-protein] reductase (NADPH) activity"/>
    <property type="evidence" value="ECO:0007669"/>
    <property type="project" value="UniProtKB-EC"/>
</dbReference>
<protein>
    <recommendedName>
        <fullName evidence="12">Enoyl-[acyl-carrier-protein] reductase, mitochondrial</fullName>
        <ecNumber evidence="11">1.3.1.104</ecNumber>
    </recommendedName>
    <alternativeName>
        <fullName evidence="13">2-enoyl thioester reductase</fullName>
    </alternativeName>
</protein>
<evidence type="ECO:0000256" key="8">
    <source>
        <dbReference type="ARBA" id="ARBA00023098"/>
    </source>
</evidence>
<dbReference type="Gene3D" id="3.40.50.720">
    <property type="entry name" value="NAD(P)-binding Rossmann-like Domain"/>
    <property type="match status" value="1"/>
</dbReference>
<dbReference type="AlphaFoldDB" id="A0A1D1W3G6"/>
<dbReference type="InterPro" id="IPR036291">
    <property type="entry name" value="NAD(P)-bd_dom_sf"/>
</dbReference>
<evidence type="ECO:0000256" key="6">
    <source>
        <dbReference type="ARBA" id="ARBA00022946"/>
    </source>
</evidence>
<evidence type="ECO:0000256" key="4">
    <source>
        <dbReference type="ARBA" id="ARBA00022832"/>
    </source>
</evidence>
<name>A0A1D1W3G6_RAMVA</name>